<dbReference type="PANTHER" id="PTHR34107">
    <property type="entry name" value="SLL0198 PROTEIN-RELATED"/>
    <property type="match status" value="1"/>
</dbReference>
<dbReference type="KEGG" id="tsy:THSYN_14665"/>
<organism evidence="2 3">
    <name type="scientific">Candidatus Thiodictyon syntrophicum</name>
    <dbReference type="NCBI Taxonomy" id="1166950"/>
    <lineage>
        <taxon>Bacteria</taxon>
        <taxon>Pseudomonadati</taxon>
        <taxon>Pseudomonadota</taxon>
        <taxon>Gammaproteobacteria</taxon>
        <taxon>Chromatiales</taxon>
        <taxon>Chromatiaceae</taxon>
        <taxon>Thiodictyon</taxon>
    </lineage>
</organism>
<dbReference type="EMBL" id="CP020370">
    <property type="protein sequence ID" value="AUB82066.1"/>
    <property type="molecule type" value="Genomic_DNA"/>
</dbReference>
<proteinExistence type="predicted"/>
<dbReference type="OrthoDB" id="461333at2"/>
<evidence type="ECO:0000259" key="1">
    <source>
        <dbReference type="Pfam" id="PF05685"/>
    </source>
</evidence>
<sequence>MHAPARPCPSLYDQLEALPQGLTGEILDGRLYVHPRPSGPHGFTSSALGYDLIGPFQRGRDGPGGWWIIDEPELHFIRNAEVDVPDLAGWRRERMPLIPQEHRYTVVPDWVCEVLSKSSADTDRNVKMPIYARFGVAYAWLIDPQAHTLEAYALEAGAWRALGRFAGAAPVCVAPFNAVTIQLDDLWAPTA</sequence>
<protein>
    <recommendedName>
        <fullName evidence="1">Putative restriction endonuclease domain-containing protein</fullName>
    </recommendedName>
</protein>
<dbReference type="Gene3D" id="3.90.1570.10">
    <property type="entry name" value="tt1808, chain A"/>
    <property type="match status" value="1"/>
</dbReference>
<gene>
    <name evidence="2" type="ORF">THSYN_14665</name>
</gene>
<dbReference type="AlphaFoldDB" id="A0A2K8U903"/>
<dbReference type="Pfam" id="PF05685">
    <property type="entry name" value="Uma2"/>
    <property type="match status" value="1"/>
</dbReference>
<dbReference type="InterPro" id="IPR012296">
    <property type="entry name" value="Nuclease_put_TT1808"/>
</dbReference>
<dbReference type="PANTHER" id="PTHR34107:SF4">
    <property type="entry name" value="SLL1222 PROTEIN"/>
    <property type="match status" value="1"/>
</dbReference>
<reference evidence="2 3" key="1">
    <citation type="submission" date="2017-03" db="EMBL/GenBank/DDBJ databases">
        <title>Complete genome sequence of Candidatus 'Thiodictyon syntrophicum' sp. nov. strain Cad16T, a photolithoautotroph purple sulfur bacterium isolated from an alpine meromictic lake.</title>
        <authorList>
            <person name="Luedin S.M."/>
            <person name="Pothier J.F."/>
            <person name="Danza F."/>
            <person name="Storelli N."/>
            <person name="Wittwer M."/>
            <person name="Tonolla M."/>
        </authorList>
    </citation>
    <scope>NUCLEOTIDE SEQUENCE [LARGE SCALE GENOMIC DNA]</scope>
    <source>
        <strain evidence="2 3">Cad16T</strain>
    </source>
</reference>
<dbReference type="Proteomes" id="UP000232638">
    <property type="component" value="Chromosome"/>
</dbReference>
<dbReference type="SUPFAM" id="SSF52980">
    <property type="entry name" value="Restriction endonuclease-like"/>
    <property type="match status" value="1"/>
</dbReference>
<dbReference type="RefSeq" id="WP_100919816.1">
    <property type="nucleotide sequence ID" value="NZ_CP020370.1"/>
</dbReference>
<keyword evidence="3" id="KW-1185">Reference proteome</keyword>
<dbReference type="InterPro" id="IPR008538">
    <property type="entry name" value="Uma2"/>
</dbReference>
<evidence type="ECO:0000313" key="2">
    <source>
        <dbReference type="EMBL" id="AUB82066.1"/>
    </source>
</evidence>
<dbReference type="InterPro" id="IPR011335">
    <property type="entry name" value="Restrct_endonuc-II-like"/>
</dbReference>
<evidence type="ECO:0000313" key="3">
    <source>
        <dbReference type="Proteomes" id="UP000232638"/>
    </source>
</evidence>
<name>A0A2K8U903_9GAMM</name>
<dbReference type="CDD" id="cd06260">
    <property type="entry name" value="DUF820-like"/>
    <property type="match status" value="1"/>
</dbReference>
<feature type="domain" description="Putative restriction endonuclease" evidence="1">
    <location>
        <begin position="12"/>
        <end position="163"/>
    </location>
</feature>
<accession>A0A2K8U903</accession>